<name>A0ABP8GGM6_9BACT</name>
<protein>
    <recommendedName>
        <fullName evidence="2 5">acid phosphatase</fullName>
        <ecNumber evidence="2 5">3.1.3.2</ecNumber>
    </recommendedName>
</protein>
<dbReference type="RefSeq" id="WP_345253984.1">
    <property type="nucleotide sequence ID" value="NZ_BAABGY010000005.1"/>
</dbReference>
<evidence type="ECO:0000313" key="9">
    <source>
        <dbReference type="Proteomes" id="UP001501725"/>
    </source>
</evidence>
<gene>
    <name evidence="8" type="ORF">GCM10023184_10630</name>
</gene>
<reference evidence="9" key="1">
    <citation type="journal article" date="2019" name="Int. J. Syst. Evol. Microbiol.">
        <title>The Global Catalogue of Microorganisms (GCM) 10K type strain sequencing project: providing services to taxonomists for standard genome sequencing and annotation.</title>
        <authorList>
            <consortium name="The Broad Institute Genomics Platform"/>
            <consortium name="The Broad Institute Genome Sequencing Center for Infectious Disease"/>
            <person name="Wu L."/>
            <person name="Ma J."/>
        </authorList>
    </citation>
    <scope>NUCLEOTIDE SEQUENCE [LARGE SCALE GENOMIC DNA]</scope>
    <source>
        <strain evidence="9">JCM 17919</strain>
    </source>
</reference>
<dbReference type="Pfam" id="PF00149">
    <property type="entry name" value="Metallophos"/>
    <property type="match status" value="1"/>
</dbReference>
<dbReference type="EC" id="3.1.3.2" evidence="2 5"/>
<dbReference type="PIRSF" id="PIRSF000898">
    <property type="entry name" value="Acid_Ptase_5"/>
    <property type="match status" value="1"/>
</dbReference>
<dbReference type="PANTHER" id="PTHR10161">
    <property type="entry name" value="TARTRATE-RESISTANT ACID PHOSPHATASE TYPE 5"/>
    <property type="match status" value="1"/>
</dbReference>
<keyword evidence="3 6" id="KW-0732">Signal</keyword>
<keyword evidence="9" id="KW-1185">Reference proteome</keyword>
<feature type="signal peptide" evidence="6">
    <location>
        <begin position="1"/>
        <end position="25"/>
    </location>
</feature>
<evidence type="ECO:0000256" key="4">
    <source>
        <dbReference type="ARBA" id="ARBA00022801"/>
    </source>
</evidence>
<dbReference type="InterPro" id="IPR024927">
    <property type="entry name" value="Acid_PPase"/>
</dbReference>
<evidence type="ECO:0000259" key="7">
    <source>
        <dbReference type="Pfam" id="PF00149"/>
    </source>
</evidence>
<evidence type="ECO:0000256" key="1">
    <source>
        <dbReference type="ARBA" id="ARBA00000032"/>
    </source>
</evidence>
<evidence type="ECO:0000256" key="2">
    <source>
        <dbReference type="ARBA" id="ARBA00012646"/>
    </source>
</evidence>
<evidence type="ECO:0000256" key="6">
    <source>
        <dbReference type="SAM" id="SignalP"/>
    </source>
</evidence>
<proteinExistence type="predicted"/>
<feature type="chain" id="PRO_5045316202" description="acid phosphatase" evidence="6">
    <location>
        <begin position="26"/>
        <end position="317"/>
    </location>
</feature>
<comment type="caution">
    <text evidence="8">The sequence shown here is derived from an EMBL/GenBank/DDBJ whole genome shotgun (WGS) entry which is preliminary data.</text>
</comment>
<dbReference type="CDD" id="cd07378">
    <property type="entry name" value="MPP_ACP5"/>
    <property type="match status" value="1"/>
</dbReference>
<dbReference type="Proteomes" id="UP001501725">
    <property type="component" value="Unassembled WGS sequence"/>
</dbReference>
<evidence type="ECO:0000313" key="8">
    <source>
        <dbReference type="EMBL" id="GAA4323702.1"/>
    </source>
</evidence>
<dbReference type="Gene3D" id="3.60.21.10">
    <property type="match status" value="1"/>
</dbReference>
<dbReference type="InterPro" id="IPR004843">
    <property type="entry name" value="Calcineurin-like_PHP"/>
</dbReference>
<dbReference type="EMBL" id="BAABGY010000005">
    <property type="protein sequence ID" value="GAA4323702.1"/>
    <property type="molecule type" value="Genomic_DNA"/>
</dbReference>
<dbReference type="SUPFAM" id="SSF56300">
    <property type="entry name" value="Metallo-dependent phosphatases"/>
    <property type="match status" value="1"/>
</dbReference>
<accession>A0ABP8GGM6</accession>
<keyword evidence="5" id="KW-0408">Iron</keyword>
<evidence type="ECO:0000256" key="5">
    <source>
        <dbReference type="PIRNR" id="PIRNR000898"/>
    </source>
</evidence>
<dbReference type="PROSITE" id="PS51257">
    <property type="entry name" value="PROKAR_LIPOPROTEIN"/>
    <property type="match status" value="1"/>
</dbReference>
<dbReference type="InterPro" id="IPR029052">
    <property type="entry name" value="Metallo-depent_PP-like"/>
</dbReference>
<keyword evidence="4 5" id="KW-0378">Hydrolase</keyword>
<evidence type="ECO:0000256" key="3">
    <source>
        <dbReference type="ARBA" id="ARBA00022729"/>
    </source>
</evidence>
<dbReference type="InterPro" id="IPR051558">
    <property type="entry name" value="Metallophosphoesterase_PAP"/>
</dbReference>
<organism evidence="8 9">
    <name type="scientific">Flaviaesturariibacter amylovorans</name>
    <dbReference type="NCBI Taxonomy" id="1084520"/>
    <lineage>
        <taxon>Bacteria</taxon>
        <taxon>Pseudomonadati</taxon>
        <taxon>Bacteroidota</taxon>
        <taxon>Chitinophagia</taxon>
        <taxon>Chitinophagales</taxon>
        <taxon>Chitinophagaceae</taxon>
        <taxon>Flaviaestuariibacter</taxon>
    </lineage>
</organism>
<dbReference type="PANTHER" id="PTHR10161:SF14">
    <property type="entry name" value="TARTRATE-RESISTANT ACID PHOSPHATASE TYPE 5"/>
    <property type="match status" value="1"/>
</dbReference>
<sequence>MNARFFTSVLCLSLLLTLGACHRSARNSAPSETERAARGDSLTFLVFGDWGKYGGQQQQAVADRMDIVGRHHGIRFIISTGDNFYYAGVRNTSDRHWQASFEEVYNRSGHQVPWYPVLGNHDYGTNPQAQIEYSALSERWRMPARYHSLKQRMGDGYSALFLFTDTSPLVNANHGNRMGDLDQQDTAAQRRWLADALSDSKDTWKIVIGHHPVYSAGPHRDTRELIGRFEPIFLQTRTDFYLAGHDHSLQHLHRDGDPVHYLVSGGGSEATRIHRHPHARFTRSSTGFLIMTLYRDRATAYFYNKNGRLLYRNDFRR</sequence>
<feature type="domain" description="Calcineurin-like phosphoesterase" evidence="7">
    <location>
        <begin position="43"/>
        <end position="248"/>
    </location>
</feature>
<comment type="catalytic activity">
    <reaction evidence="1 5">
        <text>a phosphate monoester + H2O = an alcohol + phosphate</text>
        <dbReference type="Rhea" id="RHEA:15017"/>
        <dbReference type="ChEBI" id="CHEBI:15377"/>
        <dbReference type="ChEBI" id="CHEBI:30879"/>
        <dbReference type="ChEBI" id="CHEBI:43474"/>
        <dbReference type="ChEBI" id="CHEBI:67140"/>
        <dbReference type="EC" id="3.1.3.2"/>
    </reaction>
</comment>